<gene>
    <name evidence="3" type="ORF">Asi02nite_74450</name>
</gene>
<dbReference type="EMBL" id="BONE01000109">
    <property type="protein sequence ID" value="GIF77927.1"/>
    <property type="molecule type" value="Genomic_DNA"/>
</dbReference>
<dbReference type="Gene3D" id="3.40.50.1820">
    <property type="entry name" value="alpha/beta hydrolase"/>
    <property type="match status" value="1"/>
</dbReference>
<evidence type="ECO:0000313" key="3">
    <source>
        <dbReference type="EMBL" id="GIF77927.1"/>
    </source>
</evidence>
<keyword evidence="3" id="KW-0378">Hydrolase</keyword>
<evidence type="ECO:0000256" key="1">
    <source>
        <dbReference type="SAM" id="SignalP"/>
    </source>
</evidence>
<reference evidence="3 4" key="1">
    <citation type="submission" date="2021-01" db="EMBL/GenBank/DDBJ databases">
        <title>Whole genome shotgun sequence of Asanoa siamensis NBRC 107932.</title>
        <authorList>
            <person name="Komaki H."/>
            <person name="Tamura T."/>
        </authorList>
    </citation>
    <scope>NUCLEOTIDE SEQUENCE [LARGE SCALE GENOMIC DNA]</scope>
    <source>
        <strain evidence="3 4">NBRC 107932</strain>
    </source>
</reference>
<evidence type="ECO:0000313" key="4">
    <source>
        <dbReference type="Proteomes" id="UP000604117"/>
    </source>
</evidence>
<feature type="domain" description="AB hydrolase-1" evidence="2">
    <location>
        <begin position="51"/>
        <end position="267"/>
    </location>
</feature>
<keyword evidence="1" id="KW-0732">Signal</keyword>
<dbReference type="InterPro" id="IPR006311">
    <property type="entry name" value="TAT_signal"/>
</dbReference>
<dbReference type="PANTHER" id="PTHR37017:SF11">
    <property type="entry name" value="ESTERASE_LIPASE_THIOESTERASE DOMAIN-CONTAINING PROTEIN"/>
    <property type="match status" value="1"/>
</dbReference>
<dbReference type="SUPFAM" id="SSF53474">
    <property type="entry name" value="alpha/beta-Hydrolases"/>
    <property type="match status" value="1"/>
</dbReference>
<dbReference type="PROSITE" id="PS51318">
    <property type="entry name" value="TAT"/>
    <property type="match status" value="1"/>
</dbReference>
<dbReference type="PANTHER" id="PTHR37017">
    <property type="entry name" value="AB HYDROLASE-1 DOMAIN-CONTAINING PROTEIN-RELATED"/>
    <property type="match status" value="1"/>
</dbReference>
<dbReference type="InterPro" id="IPR052897">
    <property type="entry name" value="Sec-Metab_Biosynth_Hydrolase"/>
</dbReference>
<dbReference type="RefSeq" id="WP_203718771.1">
    <property type="nucleotide sequence ID" value="NZ_BONE01000109.1"/>
</dbReference>
<dbReference type="Pfam" id="PF12697">
    <property type="entry name" value="Abhydrolase_6"/>
    <property type="match status" value="1"/>
</dbReference>
<feature type="chain" id="PRO_5047441560" evidence="1">
    <location>
        <begin position="32"/>
        <end position="285"/>
    </location>
</feature>
<name>A0ABQ4D314_9ACTN</name>
<dbReference type="GO" id="GO:0016787">
    <property type="term" value="F:hydrolase activity"/>
    <property type="evidence" value="ECO:0007669"/>
    <property type="project" value="UniProtKB-KW"/>
</dbReference>
<comment type="caution">
    <text evidence="3">The sequence shown here is derived from an EMBL/GenBank/DDBJ whole genome shotgun (WGS) entry which is preliminary data.</text>
</comment>
<dbReference type="Proteomes" id="UP000604117">
    <property type="component" value="Unassembled WGS sequence"/>
</dbReference>
<evidence type="ECO:0000259" key="2">
    <source>
        <dbReference type="Pfam" id="PF12697"/>
    </source>
</evidence>
<protein>
    <submittedName>
        <fullName evidence="3">Alpha/beta hydrolase</fullName>
    </submittedName>
</protein>
<accession>A0ABQ4D314</accession>
<dbReference type="InterPro" id="IPR000073">
    <property type="entry name" value="AB_hydrolase_1"/>
</dbReference>
<sequence length="285" mass="29349">MKSSLRRRLIYVSAAIGALTLGGVGIGTAQASTGHVAAAHHARPASAKPTVVLVHGAWADGSSWDKVTAKLQHDGYRVVAPPNTLTGVDKDAKNLRAYLSTITGPIVLVGHSYGGMVITNAALGNKQVKALVYVDAYIPDKGDTLMSLTGAVPGSVFAADPSTLFDFVPIPDDAGAANLYVKPAVFGKAFADRSVSAGDVAVLTARQRPLSSSILNEASDEPAWRTIPSWSVIGKQDAIIPAAEQVAMAKRAKAHTVEINAPHLSLVTAAGAVTGQIEAAATATD</sequence>
<keyword evidence="4" id="KW-1185">Reference proteome</keyword>
<proteinExistence type="predicted"/>
<feature type="signal peptide" evidence="1">
    <location>
        <begin position="1"/>
        <end position="31"/>
    </location>
</feature>
<organism evidence="3 4">
    <name type="scientific">Asanoa siamensis</name>
    <dbReference type="NCBI Taxonomy" id="926357"/>
    <lineage>
        <taxon>Bacteria</taxon>
        <taxon>Bacillati</taxon>
        <taxon>Actinomycetota</taxon>
        <taxon>Actinomycetes</taxon>
        <taxon>Micromonosporales</taxon>
        <taxon>Micromonosporaceae</taxon>
        <taxon>Asanoa</taxon>
    </lineage>
</organism>
<dbReference type="InterPro" id="IPR029058">
    <property type="entry name" value="AB_hydrolase_fold"/>
</dbReference>